<gene>
    <name evidence="1" type="ORF">S06H3_31934</name>
</gene>
<evidence type="ECO:0000313" key="1">
    <source>
        <dbReference type="EMBL" id="GAI25396.1"/>
    </source>
</evidence>
<protein>
    <submittedName>
        <fullName evidence="1">Uncharacterized protein</fullName>
    </submittedName>
</protein>
<organism evidence="1">
    <name type="scientific">marine sediment metagenome</name>
    <dbReference type="NCBI Taxonomy" id="412755"/>
    <lineage>
        <taxon>unclassified sequences</taxon>
        <taxon>metagenomes</taxon>
        <taxon>ecological metagenomes</taxon>
    </lineage>
</organism>
<dbReference type="EMBL" id="BARV01018942">
    <property type="protein sequence ID" value="GAI25396.1"/>
    <property type="molecule type" value="Genomic_DNA"/>
</dbReference>
<proteinExistence type="predicted"/>
<sequence length="52" mass="5930">MCRNATPRGVSLEFMEKVNFIQEHTPADYLIKLDLTLPGWVSKSLRPGDLKL</sequence>
<accession>X1N568</accession>
<reference evidence="1" key="1">
    <citation type="journal article" date="2014" name="Front. Microbiol.">
        <title>High frequency of phylogenetically diverse reductive dehalogenase-homologous genes in deep subseafloor sedimentary metagenomes.</title>
        <authorList>
            <person name="Kawai M."/>
            <person name="Futagami T."/>
            <person name="Toyoda A."/>
            <person name="Takaki Y."/>
            <person name="Nishi S."/>
            <person name="Hori S."/>
            <person name="Arai W."/>
            <person name="Tsubouchi T."/>
            <person name="Morono Y."/>
            <person name="Uchiyama I."/>
            <person name="Ito T."/>
            <person name="Fujiyama A."/>
            <person name="Inagaki F."/>
            <person name="Takami H."/>
        </authorList>
    </citation>
    <scope>NUCLEOTIDE SEQUENCE</scope>
    <source>
        <strain evidence="1">Expedition CK06-06</strain>
    </source>
</reference>
<dbReference type="AlphaFoldDB" id="X1N568"/>
<feature type="non-terminal residue" evidence="1">
    <location>
        <position position="52"/>
    </location>
</feature>
<name>X1N568_9ZZZZ</name>
<comment type="caution">
    <text evidence="1">The sequence shown here is derived from an EMBL/GenBank/DDBJ whole genome shotgun (WGS) entry which is preliminary data.</text>
</comment>